<dbReference type="AlphaFoldDB" id="A0A367LQ94"/>
<accession>A0A367LQ94</accession>
<evidence type="ECO:0000313" key="2">
    <source>
        <dbReference type="EMBL" id="RCI16557.1"/>
    </source>
</evidence>
<sequence length="250" mass="27175">MVVQERFWMGVGGIGMDGSMDSMVGDSPTSVVWSPDGGRIGGGPGREDERRRRICDLARWTIRGQTDIFVAHSDVLSGLIKEDTRRLRAPFISSRQRSWHIDSMRAIRPARPPIPKHIVICRSSHTAEHHCLWGGGGKKRGNGGLVARVGNVVDDAVRPGIGGGRREKEEEEEEGGGEAGRADNSLVASRPLPSERMIQSLRADSPLSIPKKTCHAIVVTDVVRWPALTGQLASAAVRDTVRKSAARLLN</sequence>
<feature type="region of interest" description="Disordered" evidence="1">
    <location>
        <begin position="157"/>
        <end position="188"/>
    </location>
</feature>
<dbReference type="EMBL" id="LKCN02000001">
    <property type="protein sequence ID" value="RCI16557.1"/>
    <property type="molecule type" value="Genomic_DNA"/>
</dbReference>
<protein>
    <submittedName>
        <fullName evidence="2">Uncharacterized protein</fullName>
    </submittedName>
</protein>
<dbReference type="Proteomes" id="UP000253664">
    <property type="component" value="Unassembled WGS sequence"/>
</dbReference>
<comment type="caution">
    <text evidence="2">The sequence shown here is derived from an EMBL/GenBank/DDBJ whole genome shotgun (WGS) entry which is preliminary data.</text>
</comment>
<reference evidence="2 3" key="1">
    <citation type="journal article" date="2015" name="BMC Genomics">
        <title>Insights from the genome of Ophiocordyceps polyrhachis-furcata to pathogenicity and host specificity in insect fungi.</title>
        <authorList>
            <person name="Wichadakul D."/>
            <person name="Kobmoo N."/>
            <person name="Ingsriswang S."/>
            <person name="Tangphatsornruang S."/>
            <person name="Chantasingh D."/>
            <person name="Luangsa-ard J.J."/>
            <person name="Eurwilaichitr L."/>
        </authorList>
    </citation>
    <scope>NUCLEOTIDE SEQUENCE [LARGE SCALE GENOMIC DNA]</scope>
    <source>
        <strain evidence="2 3">BCC 54312</strain>
    </source>
</reference>
<keyword evidence="3" id="KW-1185">Reference proteome</keyword>
<gene>
    <name evidence="2" type="ORF">L249_2782</name>
</gene>
<evidence type="ECO:0000256" key="1">
    <source>
        <dbReference type="SAM" id="MobiDB-lite"/>
    </source>
</evidence>
<evidence type="ECO:0000313" key="3">
    <source>
        <dbReference type="Proteomes" id="UP000253664"/>
    </source>
</evidence>
<name>A0A367LQ94_9HYPO</name>
<organism evidence="2 3">
    <name type="scientific">Ophiocordyceps polyrhachis-furcata BCC 54312</name>
    <dbReference type="NCBI Taxonomy" id="1330021"/>
    <lineage>
        <taxon>Eukaryota</taxon>
        <taxon>Fungi</taxon>
        <taxon>Dikarya</taxon>
        <taxon>Ascomycota</taxon>
        <taxon>Pezizomycotina</taxon>
        <taxon>Sordariomycetes</taxon>
        <taxon>Hypocreomycetidae</taxon>
        <taxon>Hypocreales</taxon>
        <taxon>Ophiocordycipitaceae</taxon>
        <taxon>Ophiocordyceps</taxon>
    </lineage>
</organism>
<feature type="region of interest" description="Disordered" evidence="1">
    <location>
        <begin position="29"/>
        <end position="48"/>
    </location>
</feature>
<proteinExistence type="predicted"/>